<dbReference type="Proteomes" id="UP000467840">
    <property type="component" value="Chromosome 5"/>
</dbReference>
<dbReference type="AlphaFoldDB" id="A0A6A6NJC4"/>
<evidence type="ECO:0000313" key="2">
    <source>
        <dbReference type="EMBL" id="KAF2325278.1"/>
    </source>
</evidence>
<sequence length="168" mass="18030">MASSSSQDRAIDDMYSELHLEETQGGFVFDDELPPQEDEVVTLTFCIGGWLKACLRRIWDFLASGRSGGDDAPIPMDSDSPTLSGFVPILKDGNPESLVVSKTGMVQASVHGKELQNSTDDAAGVIVGEPKRRCTKNMELNPAVEEDDGIGSKNLIEAGSDSQARLAQ</sequence>
<keyword evidence="3" id="KW-1185">Reference proteome</keyword>
<feature type="region of interest" description="Disordered" evidence="1">
    <location>
        <begin position="137"/>
        <end position="168"/>
    </location>
</feature>
<evidence type="ECO:0000256" key="1">
    <source>
        <dbReference type="SAM" id="MobiDB-lite"/>
    </source>
</evidence>
<protein>
    <submittedName>
        <fullName evidence="2">Uncharacterized protein</fullName>
    </submittedName>
</protein>
<comment type="caution">
    <text evidence="2">The sequence shown here is derived from an EMBL/GenBank/DDBJ whole genome shotgun (WGS) entry which is preliminary data.</text>
</comment>
<dbReference type="EMBL" id="JAAGAX010000001">
    <property type="protein sequence ID" value="KAF2325278.1"/>
    <property type="molecule type" value="Genomic_DNA"/>
</dbReference>
<accession>A0A6A6NJC4</accession>
<proteinExistence type="predicted"/>
<name>A0A6A6NJC4_HEVBR</name>
<reference evidence="2 3" key="1">
    <citation type="journal article" date="2020" name="Mol. Plant">
        <title>The Chromosome-Based Rubber Tree Genome Provides New Insights into Spurge Genome Evolution and Rubber Biosynthesis.</title>
        <authorList>
            <person name="Liu J."/>
            <person name="Shi C."/>
            <person name="Shi C.C."/>
            <person name="Li W."/>
            <person name="Zhang Q.J."/>
            <person name="Zhang Y."/>
            <person name="Li K."/>
            <person name="Lu H.F."/>
            <person name="Shi C."/>
            <person name="Zhu S.T."/>
            <person name="Xiao Z.Y."/>
            <person name="Nan H."/>
            <person name="Yue Y."/>
            <person name="Zhu X.G."/>
            <person name="Wu Y."/>
            <person name="Hong X.N."/>
            <person name="Fan G.Y."/>
            <person name="Tong Y."/>
            <person name="Zhang D."/>
            <person name="Mao C.L."/>
            <person name="Liu Y.L."/>
            <person name="Hao S.J."/>
            <person name="Liu W.Q."/>
            <person name="Lv M.Q."/>
            <person name="Zhang H.B."/>
            <person name="Liu Y."/>
            <person name="Hu-Tang G.R."/>
            <person name="Wang J.P."/>
            <person name="Wang J.H."/>
            <person name="Sun Y.H."/>
            <person name="Ni S.B."/>
            <person name="Chen W.B."/>
            <person name="Zhang X.C."/>
            <person name="Jiao Y.N."/>
            <person name="Eichler E.E."/>
            <person name="Li G.H."/>
            <person name="Liu X."/>
            <person name="Gao L.Z."/>
        </authorList>
    </citation>
    <scope>NUCLEOTIDE SEQUENCE [LARGE SCALE GENOMIC DNA]</scope>
    <source>
        <strain evidence="3">cv. GT1</strain>
        <tissue evidence="2">Leaf</tissue>
    </source>
</reference>
<evidence type="ECO:0000313" key="3">
    <source>
        <dbReference type="Proteomes" id="UP000467840"/>
    </source>
</evidence>
<organism evidence="2 3">
    <name type="scientific">Hevea brasiliensis</name>
    <name type="common">Para rubber tree</name>
    <name type="synonym">Siphonia brasiliensis</name>
    <dbReference type="NCBI Taxonomy" id="3981"/>
    <lineage>
        <taxon>Eukaryota</taxon>
        <taxon>Viridiplantae</taxon>
        <taxon>Streptophyta</taxon>
        <taxon>Embryophyta</taxon>
        <taxon>Tracheophyta</taxon>
        <taxon>Spermatophyta</taxon>
        <taxon>Magnoliopsida</taxon>
        <taxon>eudicotyledons</taxon>
        <taxon>Gunneridae</taxon>
        <taxon>Pentapetalae</taxon>
        <taxon>rosids</taxon>
        <taxon>fabids</taxon>
        <taxon>Malpighiales</taxon>
        <taxon>Euphorbiaceae</taxon>
        <taxon>Crotonoideae</taxon>
        <taxon>Micrandreae</taxon>
        <taxon>Hevea</taxon>
    </lineage>
</organism>
<gene>
    <name evidence="2" type="ORF">GH714_026051</name>
</gene>